<evidence type="ECO:0000313" key="1">
    <source>
        <dbReference type="EMBL" id="KCW77098.1"/>
    </source>
</evidence>
<gene>
    <name evidence="1" type="ORF">EUGRSUZ_D01438</name>
</gene>
<dbReference type="Gramene" id="KCW77098">
    <property type="protein sequence ID" value="KCW77098"/>
    <property type="gene ID" value="EUGRSUZ_D01438"/>
</dbReference>
<protein>
    <submittedName>
        <fullName evidence="1">Uncharacterized protein</fullName>
    </submittedName>
</protein>
<dbReference type="AlphaFoldDB" id="A0A059CF52"/>
<dbReference type="PANTHER" id="PTHR34570:SF7">
    <property type="entry name" value="GENOME ASSEMBLY, CHROMOSOME: A08"/>
    <property type="match status" value="1"/>
</dbReference>
<dbReference type="OMA" id="INLWPSV"/>
<reference evidence="1" key="1">
    <citation type="submission" date="2013-07" db="EMBL/GenBank/DDBJ databases">
        <title>The genome of Eucalyptus grandis.</title>
        <authorList>
            <person name="Schmutz J."/>
            <person name="Hayes R."/>
            <person name="Myburg A."/>
            <person name="Tuskan G."/>
            <person name="Grattapaglia D."/>
            <person name="Rokhsar D.S."/>
        </authorList>
    </citation>
    <scope>NUCLEOTIDE SEQUENCE</scope>
    <source>
        <tissue evidence="1">Leaf extractions</tissue>
    </source>
</reference>
<dbReference type="FunCoup" id="A0A059CF52">
    <property type="interactions" value="139"/>
</dbReference>
<dbReference type="InParanoid" id="A0A059CF52"/>
<dbReference type="EMBL" id="KK198756">
    <property type="protein sequence ID" value="KCW77098.1"/>
    <property type="molecule type" value="Genomic_DNA"/>
</dbReference>
<name>A0A059CF52_EUCGR</name>
<sequence>MGIGESNDPIVIQSSIALLQERFRQLQKVKEMREERQTLKLLTEPNSKVLSPTASPPPSHCEPLGFFFHHPEMMVNNIYPACSSPPQLSLSLWPSSRSNYSHLRFGETPALVTSLWPVETTSLRVSSTKYKEYDHFDDVDTSLHL</sequence>
<proteinExistence type="predicted"/>
<accession>A0A059CF52</accession>
<organism evidence="1">
    <name type="scientific">Eucalyptus grandis</name>
    <name type="common">Flooded gum</name>
    <dbReference type="NCBI Taxonomy" id="71139"/>
    <lineage>
        <taxon>Eukaryota</taxon>
        <taxon>Viridiplantae</taxon>
        <taxon>Streptophyta</taxon>
        <taxon>Embryophyta</taxon>
        <taxon>Tracheophyta</taxon>
        <taxon>Spermatophyta</taxon>
        <taxon>Magnoliopsida</taxon>
        <taxon>eudicotyledons</taxon>
        <taxon>Gunneridae</taxon>
        <taxon>Pentapetalae</taxon>
        <taxon>rosids</taxon>
        <taxon>malvids</taxon>
        <taxon>Myrtales</taxon>
        <taxon>Myrtaceae</taxon>
        <taxon>Myrtoideae</taxon>
        <taxon>Eucalypteae</taxon>
        <taxon>Eucalyptus</taxon>
    </lineage>
</organism>
<dbReference type="PANTHER" id="PTHR34570">
    <property type="entry name" value="OS03G0593100 PROTEIN"/>
    <property type="match status" value="1"/>
</dbReference>